<dbReference type="EMBL" id="AZTB01000002">
    <property type="protein sequence ID" value="KGG81379.1"/>
    <property type="molecule type" value="Genomic_DNA"/>
</dbReference>
<gene>
    <name evidence="1" type="ORF">Y919_01120</name>
</gene>
<dbReference type="Proteomes" id="UP000029622">
    <property type="component" value="Unassembled WGS sequence"/>
</dbReference>
<reference evidence="1 2" key="1">
    <citation type="submission" date="2013-12" db="EMBL/GenBank/DDBJ databases">
        <title>Draft genome sequence of Caloranaerobacter sp. H53214.</title>
        <authorList>
            <person name="Jiang L.J."/>
            <person name="Shao Z.Z."/>
            <person name="Long M.N."/>
        </authorList>
    </citation>
    <scope>NUCLEOTIDE SEQUENCE [LARGE SCALE GENOMIC DNA]</scope>
    <source>
        <strain evidence="1 2">H53214</strain>
    </source>
</reference>
<dbReference type="AlphaFoldDB" id="A0A096CXQ5"/>
<proteinExistence type="predicted"/>
<organism evidence="1 2">
    <name type="scientific">Caloranaerobacter azorensis H53214</name>
    <dbReference type="NCBI Taxonomy" id="1156417"/>
    <lineage>
        <taxon>Bacteria</taxon>
        <taxon>Bacillati</taxon>
        <taxon>Bacillota</taxon>
        <taxon>Tissierellia</taxon>
        <taxon>Tissierellales</taxon>
        <taxon>Thermohalobacteraceae</taxon>
        <taxon>Caloranaerobacter</taxon>
    </lineage>
</organism>
<comment type="caution">
    <text evidence="1">The sequence shown here is derived from an EMBL/GenBank/DDBJ whole genome shotgun (WGS) entry which is preliminary data.</text>
</comment>
<name>A0A096CXQ5_9FIRM</name>
<evidence type="ECO:0008006" key="3">
    <source>
        <dbReference type="Google" id="ProtNLM"/>
    </source>
</evidence>
<protein>
    <recommendedName>
        <fullName evidence="3">Transposase IS4-like domain-containing protein</fullName>
    </recommendedName>
</protein>
<evidence type="ECO:0000313" key="1">
    <source>
        <dbReference type="EMBL" id="KGG81379.1"/>
    </source>
</evidence>
<evidence type="ECO:0000313" key="2">
    <source>
        <dbReference type="Proteomes" id="UP000029622"/>
    </source>
</evidence>
<sequence length="128" mass="14431">MFSNYIDLINKYTNDETVFCVDSSDIVKSNSIVLEDLGTVKDGSIGKIEDGYNIFEIAALIPEHKMPLCVYSRLFSNAEKGFTSEKAEIFNGLEYLSRTFGTKSIRALDGGFDNNKFMNILLRTKNHL</sequence>
<accession>A0A096CXQ5</accession>